<protein>
    <recommendedName>
        <fullName evidence="2">GerMN domain-containing protein</fullName>
    </recommendedName>
</protein>
<organism evidence="3 4">
    <name type="scientific">Clostridium polyendosporum</name>
    <dbReference type="NCBI Taxonomy" id="69208"/>
    <lineage>
        <taxon>Bacteria</taxon>
        <taxon>Bacillati</taxon>
        <taxon>Bacillota</taxon>
        <taxon>Clostridia</taxon>
        <taxon>Eubacteriales</taxon>
        <taxon>Clostridiaceae</taxon>
        <taxon>Clostridium</taxon>
    </lineage>
</organism>
<evidence type="ECO:0000313" key="4">
    <source>
        <dbReference type="Proteomes" id="UP000679179"/>
    </source>
</evidence>
<dbReference type="InterPro" id="IPR019606">
    <property type="entry name" value="GerMN"/>
</dbReference>
<dbReference type="AlphaFoldDB" id="A0A919VG82"/>
<feature type="chain" id="PRO_5036905393" description="GerMN domain-containing protein" evidence="1">
    <location>
        <begin position="23"/>
        <end position="338"/>
    </location>
</feature>
<proteinExistence type="predicted"/>
<keyword evidence="4" id="KW-1185">Reference proteome</keyword>
<reference evidence="3" key="1">
    <citation type="submission" date="2021-03" db="EMBL/GenBank/DDBJ databases">
        <title>Taxonomic study of Clostridium polyendosporum from meadow-gley soil under rice.</title>
        <authorList>
            <person name="Kobayashi H."/>
            <person name="Tanizawa Y."/>
            <person name="Yagura M."/>
        </authorList>
    </citation>
    <scope>NUCLEOTIDE SEQUENCE</scope>
    <source>
        <strain evidence="3">JCM 30710</strain>
    </source>
</reference>
<feature type="signal peptide" evidence="1">
    <location>
        <begin position="1"/>
        <end position="22"/>
    </location>
</feature>
<dbReference type="Proteomes" id="UP000679179">
    <property type="component" value="Unassembled WGS sequence"/>
</dbReference>
<dbReference type="RefSeq" id="WP_212903641.1">
    <property type="nucleotide sequence ID" value="NZ_BOPZ01000011.1"/>
</dbReference>
<feature type="domain" description="GerMN" evidence="2">
    <location>
        <begin position="229"/>
        <end position="317"/>
    </location>
</feature>
<gene>
    <name evidence="3" type="ORF">CPJCM30710_15880</name>
</gene>
<dbReference type="Pfam" id="PF10646">
    <property type="entry name" value="Germane"/>
    <property type="match status" value="1"/>
</dbReference>
<keyword evidence="1" id="KW-0732">Signal</keyword>
<evidence type="ECO:0000313" key="3">
    <source>
        <dbReference type="EMBL" id="GIM28922.1"/>
    </source>
</evidence>
<evidence type="ECO:0000259" key="2">
    <source>
        <dbReference type="SMART" id="SM00909"/>
    </source>
</evidence>
<dbReference type="EMBL" id="BOPZ01000011">
    <property type="protein sequence ID" value="GIM28922.1"/>
    <property type="molecule type" value="Genomic_DNA"/>
</dbReference>
<sequence length="338" mass="38670">MKKFVIIIFFMVILMFPNTALAATSTAKDYFPMKPNTVFVYQGYGNEFSSYIRYTDYTNSTRQQLRINNGGTETVNVYEYTFYGVRIRYTNNECYYRENFLNKTANKSEYLIKNPIKKGTTWTLADGSKRSITNTNATMKTTLKTYTGALEVTTTRGTSKTKDYYVKGVGLVKSIHYLEGGYTVMSSLKQIKTNTPLIQIIRFYYPDSNINKVWYVDKKISFYTNDITRSKIVKEFRNPPKGLVPCIGANTTSNWLYYNTISKMVYVDFSANFVKDLNAGSTYESLCLTSIVNTIGGYYNINKVYLTLAGKPYESGHILKKPGEPFITNFNGIGKWPN</sequence>
<comment type="caution">
    <text evidence="3">The sequence shown here is derived from an EMBL/GenBank/DDBJ whole genome shotgun (WGS) entry which is preliminary data.</text>
</comment>
<accession>A0A919VG82</accession>
<evidence type="ECO:0000256" key="1">
    <source>
        <dbReference type="SAM" id="SignalP"/>
    </source>
</evidence>
<dbReference type="SMART" id="SM00909">
    <property type="entry name" value="Germane"/>
    <property type="match status" value="1"/>
</dbReference>
<name>A0A919VG82_9CLOT</name>